<dbReference type="RefSeq" id="WP_039893402.1">
    <property type="nucleotide sequence ID" value="NZ_CP043538.1"/>
</dbReference>
<dbReference type="KEGG" id="mmes:MMSR116_29435"/>
<gene>
    <name evidence="1" type="ORF">MMSR116_29435</name>
</gene>
<dbReference type="AlphaFoldDB" id="A0A6B9FSJ3"/>
<organism evidence="1 2">
    <name type="scientific">Methylobacterium mesophilicum SR1.6/6</name>
    <dbReference type="NCBI Taxonomy" id="908290"/>
    <lineage>
        <taxon>Bacteria</taxon>
        <taxon>Pseudomonadati</taxon>
        <taxon>Pseudomonadota</taxon>
        <taxon>Alphaproteobacteria</taxon>
        <taxon>Hyphomicrobiales</taxon>
        <taxon>Methylobacteriaceae</taxon>
        <taxon>Methylobacterium</taxon>
    </lineage>
</organism>
<name>A0A6B9FSJ3_9HYPH</name>
<evidence type="ECO:0000313" key="2">
    <source>
        <dbReference type="Proteomes" id="UP000012488"/>
    </source>
</evidence>
<proteinExistence type="predicted"/>
<accession>A0A6B9FSJ3</accession>
<dbReference type="OrthoDB" id="8456513at2"/>
<sequence length="75" mass="8466">MVEETRRLSVVDPSREDRLLSETIESQLLIALVNRLGGSLTMPVDEVDGTAVFNLLMGADDVARTFTFRVERKER</sequence>
<evidence type="ECO:0000313" key="1">
    <source>
        <dbReference type="EMBL" id="QGY05560.1"/>
    </source>
</evidence>
<reference evidence="1 2" key="2">
    <citation type="journal article" date="2013" name="Genome Announc.">
        <title>Draft Genome Sequence of Methylobacterium mesophilicum Strain SR1.6/6, Isolated from Citrus sinensis.</title>
        <authorList>
            <person name="Marinho Almeida D."/>
            <person name="Dini-Andreote F."/>
            <person name="Camargo Neves A.A."/>
            <person name="Juca Ramos R.T."/>
            <person name="Andreote F.D."/>
            <person name="Carneiro A.R."/>
            <person name="Oliveira de Souza Lima A."/>
            <person name="Caracciolo Gomes de Sa P.H."/>
            <person name="Ribeiro Barbosa M.S."/>
            <person name="Araujo W.L."/>
            <person name="Silva A."/>
        </authorList>
    </citation>
    <scope>NUCLEOTIDE SEQUENCE [LARGE SCALE GENOMIC DNA]</scope>
    <source>
        <strain evidence="1 2">SR1.6/6</strain>
    </source>
</reference>
<dbReference type="EMBL" id="CP043538">
    <property type="protein sequence ID" value="QGY05560.1"/>
    <property type="molecule type" value="Genomic_DNA"/>
</dbReference>
<protein>
    <submittedName>
        <fullName evidence="1">Uncharacterized protein</fullName>
    </submittedName>
</protein>
<dbReference type="Proteomes" id="UP000012488">
    <property type="component" value="Chromosome"/>
</dbReference>
<reference evidence="1 2" key="1">
    <citation type="journal article" date="2012" name="Genet. Mol. Biol.">
        <title>Analysis of 16S rRNA and mxaF genes revealing insights into Methylobacterium niche-specific plant association.</title>
        <authorList>
            <person name="Dourado M.N."/>
            <person name="Andreote F.D."/>
            <person name="Dini-Andreote F."/>
            <person name="Conti R."/>
            <person name="Araujo J.M."/>
            <person name="Araujo W.L."/>
        </authorList>
    </citation>
    <scope>NUCLEOTIDE SEQUENCE [LARGE SCALE GENOMIC DNA]</scope>
    <source>
        <strain evidence="1 2">SR1.6/6</strain>
    </source>
</reference>